<protein>
    <submittedName>
        <fullName evidence="1">Uncharacterized protein</fullName>
    </submittedName>
</protein>
<comment type="caution">
    <text evidence="1">The sequence shown here is derived from an EMBL/GenBank/DDBJ whole genome shotgun (WGS) entry which is preliminary data.</text>
</comment>
<accession>A0ACC2I8L5</accession>
<reference evidence="1" key="1">
    <citation type="submission" date="2022-11" db="EMBL/GenBank/DDBJ databases">
        <title>Genome Sequence of Boeremia exigua.</title>
        <authorList>
            <person name="Buettner E."/>
        </authorList>
    </citation>
    <scope>NUCLEOTIDE SEQUENCE</scope>
    <source>
        <strain evidence="1">CU02</strain>
    </source>
</reference>
<gene>
    <name evidence="1" type="ORF">OPT61_g5982</name>
</gene>
<organism evidence="1 2">
    <name type="scientific">Boeremia exigua</name>
    <dbReference type="NCBI Taxonomy" id="749465"/>
    <lineage>
        <taxon>Eukaryota</taxon>
        <taxon>Fungi</taxon>
        <taxon>Dikarya</taxon>
        <taxon>Ascomycota</taxon>
        <taxon>Pezizomycotina</taxon>
        <taxon>Dothideomycetes</taxon>
        <taxon>Pleosporomycetidae</taxon>
        <taxon>Pleosporales</taxon>
        <taxon>Pleosporineae</taxon>
        <taxon>Didymellaceae</taxon>
        <taxon>Boeremia</taxon>
    </lineage>
</organism>
<proteinExistence type="predicted"/>
<evidence type="ECO:0000313" key="1">
    <source>
        <dbReference type="EMBL" id="KAJ8111427.1"/>
    </source>
</evidence>
<dbReference type="EMBL" id="JAPHNI010000407">
    <property type="protein sequence ID" value="KAJ8111427.1"/>
    <property type="molecule type" value="Genomic_DNA"/>
</dbReference>
<keyword evidence="2" id="KW-1185">Reference proteome</keyword>
<evidence type="ECO:0000313" key="2">
    <source>
        <dbReference type="Proteomes" id="UP001153331"/>
    </source>
</evidence>
<sequence length="648" mass="70624">MLFNPTLSALLLLGSASAQVSTKSLVTCITKQGPKSSASVKTVSAVLTIPWYALRVTTSTPSRTTTPATSTTIVTTTLTSSTTTTLPVETDTITTTSTETSTVSARTTTTIVSDSTVYTTITNTETTTIAASAGFIPIESRISNSQKRHTEEDVSSPALERQQGQQLKLLVKNGRPAFEPVCYPQSVKCAGIVAVITTSIRTKTASTTRVVTAPTPIATATTTVTTSTIITEIPPRASSTVTAYTTITLTSTSTFTETSTNVVSATVSVAAPKATYYAACAENNVISTINGQGIDQAANRGGTFSYASDTPSAYDCCVIGLNTPNCAGTFWFSQGQGQCFVSIQNSGDILWPKYKQQYCAGIRHSSRNLVLVTLVKLSTREEYWLRVLLEASPGVAIEPTRGQDPFLLAPIDRTQQDIRLVELRRSGVREFLKSRLRQRPARIKCRLRSYSADKCPPYVALSYRWGSPIRHSDIELNGVLFPVASTVYTDLGLAVMLDICQNEYWSRMWIIQEVFVAKKAKIHIGSYTIDLEALHQNFEKRDLPSIPFAATPAATITFGRKESKDRIHSLGALLLEFKDSKASDVRDKVYALLGLTAQEPDIAVDYRTTPQELFEQVMVSVYPEPPRKFRAGRRFSAVFRHIGKDAGD</sequence>
<dbReference type="Proteomes" id="UP001153331">
    <property type="component" value="Unassembled WGS sequence"/>
</dbReference>
<name>A0ACC2I8L5_9PLEO</name>